<dbReference type="EMBL" id="QAPF01004033">
    <property type="protein sequence ID" value="TDZ29185.1"/>
    <property type="molecule type" value="Genomic_DNA"/>
</dbReference>
<dbReference type="AlphaFoldDB" id="A0A4R8Q246"/>
<evidence type="ECO:0000313" key="1">
    <source>
        <dbReference type="EMBL" id="TDZ29185.1"/>
    </source>
</evidence>
<accession>A0A4R8Q246</accession>
<protein>
    <submittedName>
        <fullName evidence="1">Uncharacterized protein</fullName>
    </submittedName>
</protein>
<gene>
    <name evidence="1" type="ORF">C8034_v002975</name>
</gene>
<sequence length="107" mass="12039">MRGPDTILEHPSTQPTQELVPDPICPTRCWLLSRRHLITCPCLHYGYLVRSGSELESIVGLIGHRLSGHIFRQYSVNPLRRGQLLGSSVGLHDQPGLSITAFRDQFH</sequence>
<dbReference type="Proteomes" id="UP000295604">
    <property type="component" value="Unassembled WGS sequence"/>
</dbReference>
<keyword evidence="2" id="KW-1185">Reference proteome</keyword>
<reference evidence="1 2" key="1">
    <citation type="submission" date="2018-11" db="EMBL/GenBank/DDBJ databases">
        <title>Genome sequence and assembly of Colletotrichum sidae.</title>
        <authorList>
            <person name="Gan P."/>
            <person name="Shirasu K."/>
        </authorList>
    </citation>
    <scope>NUCLEOTIDE SEQUENCE [LARGE SCALE GENOMIC DNA]</scope>
    <source>
        <strain evidence="1 2">CBS 518.97</strain>
    </source>
</reference>
<evidence type="ECO:0000313" key="2">
    <source>
        <dbReference type="Proteomes" id="UP000295604"/>
    </source>
</evidence>
<comment type="caution">
    <text evidence="1">The sequence shown here is derived from an EMBL/GenBank/DDBJ whole genome shotgun (WGS) entry which is preliminary data.</text>
</comment>
<organism evidence="1 2">
    <name type="scientific">Colletotrichum sidae</name>
    <dbReference type="NCBI Taxonomy" id="1347389"/>
    <lineage>
        <taxon>Eukaryota</taxon>
        <taxon>Fungi</taxon>
        <taxon>Dikarya</taxon>
        <taxon>Ascomycota</taxon>
        <taxon>Pezizomycotina</taxon>
        <taxon>Sordariomycetes</taxon>
        <taxon>Hypocreomycetidae</taxon>
        <taxon>Glomerellales</taxon>
        <taxon>Glomerellaceae</taxon>
        <taxon>Colletotrichum</taxon>
        <taxon>Colletotrichum orbiculare species complex</taxon>
    </lineage>
</organism>
<name>A0A4R8Q246_9PEZI</name>
<proteinExistence type="predicted"/>